<dbReference type="Gene3D" id="3.30.40.10">
    <property type="entry name" value="Zinc/RING finger domain, C3HC4 (zinc finger)"/>
    <property type="match status" value="1"/>
</dbReference>
<evidence type="ECO:0000313" key="15">
    <source>
        <dbReference type="Proteomes" id="UP001642520"/>
    </source>
</evidence>
<feature type="transmembrane region" description="Helical" evidence="12">
    <location>
        <begin position="311"/>
        <end position="332"/>
    </location>
</feature>
<evidence type="ECO:0000256" key="5">
    <source>
        <dbReference type="ARBA" id="ARBA00022833"/>
    </source>
</evidence>
<evidence type="ECO:0000313" key="14">
    <source>
        <dbReference type="EMBL" id="CAL7944342.1"/>
    </source>
</evidence>
<keyword evidence="5" id="KW-0862">Zinc</keyword>
<evidence type="ECO:0000259" key="13">
    <source>
        <dbReference type="PROSITE" id="PS51292"/>
    </source>
</evidence>
<evidence type="ECO:0000256" key="8">
    <source>
        <dbReference type="ARBA" id="ARBA00040151"/>
    </source>
</evidence>
<evidence type="ECO:0000256" key="7">
    <source>
        <dbReference type="ARBA" id="ARBA00023136"/>
    </source>
</evidence>
<evidence type="ECO:0000256" key="12">
    <source>
        <dbReference type="SAM" id="Phobius"/>
    </source>
</evidence>
<evidence type="ECO:0000256" key="9">
    <source>
        <dbReference type="ARBA" id="ARBA00043044"/>
    </source>
</evidence>
<evidence type="ECO:0000256" key="11">
    <source>
        <dbReference type="ARBA" id="ARBA00043231"/>
    </source>
</evidence>
<dbReference type="SMART" id="SM00744">
    <property type="entry name" value="RINGv"/>
    <property type="match status" value="1"/>
</dbReference>
<reference evidence="14 15" key="1">
    <citation type="submission" date="2024-08" db="EMBL/GenBank/DDBJ databases">
        <authorList>
            <person name="Will J Nash"/>
            <person name="Angela Man"/>
            <person name="Seanna McTaggart"/>
            <person name="Kendall Baker"/>
            <person name="Tom Barker"/>
            <person name="Leah Catchpole"/>
            <person name="Alex Durrant"/>
            <person name="Karim Gharbi"/>
            <person name="Naomi Irish"/>
            <person name="Gemy Kaithakottil"/>
            <person name="Debby Ku"/>
            <person name="Aaliyah Providence"/>
            <person name="Felix Shaw"/>
            <person name="David Swarbreck"/>
            <person name="Chris Watkins"/>
            <person name="Ann M. McCartney"/>
            <person name="Giulio Formenti"/>
            <person name="Alice Mouton"/>
            <person name="Noel Vella"/>
            <person name="Bjorn M von Reumont"/>
            <person name="Adriana Vella"/>
            <person name="Wilfried Haerty"/>
        </authorList>
    </citation>
    <scope>NUCLEOTIDE SEQUENCE [LARGE SCALE GENOMIC DNA]</scope>
</reference>
<organism evidence="14 15">
    <name type="scientific">Xylocopa violacea</name>
    <name type="common">Violet carpenter bee</name>
    <name type="synonym">Apis violacea</name>
    <dbReference type="NCBI Taxonomy" id="135666"/>
    <lineage>
        <taxon>Eukaryota</taxon>
        <taxon>Metazoa</taxon>
        <taxon>Ecdysozoa</taxon>
        <taxon>Arthropoda</taxon>
        <taxon>Hexapoda</taxon>
        <taxon>Insecta</taxon>
        <taxon>Pterygota</taxon>
        <taxon>Neoptera</taxon>
        <taxon>Endopterygota</taxon>
        <taxon>Hymenoptera</taxon>
        <taxon>Apocrita</taxon>
        <taxon>Aculeata</taxon>
        <taxon>Apoidea</taxon>
        <taxon>Anthophila</taxon>
        <taxon>Apidae</taxon>
        <taxon>Xylocopa</taxon>
        <taxon>Xylocopa</taxon>
    </lineage>
</organism>
<feature type="domain" description="RING-CH-type" evidence="13">
    <location>
        <begin position="110"/>
        <end position="179"/>
    </location>
</feature>
<proteinExistence type="predicted"/>
<evidence type="ECO:0000256" key="3">
    <source>
        <dbReference type="ARBA" id="ARBA00022723"/>
    </source>
</evidence>
<evidence type="ECO:0000256" key="10">
    <source>
        <dbReference type="ARBA" id="ARBA00043185"/>
    </source>
</evidence>
<keyword evidence="2 12" id="KW-0812">Transmembrane</keyword>
<keyword evidence="4" id="KW-0863">Zinc-finger</keyword>
<accession>A0ABP1NVF5</accession>
<keyword evidence="6 12" id="KW-1133">Transmembrane helix</keyword>
<dbReference type="PROSITE" id="PS51292">
    <property type="entry name" value="ZF_RING_CH"/>
    <property type="match status" value="1"/>
</dbReference>
<evidence type="ECO:0000256" key="2">
    <source>
        <dbReference type="ARBA" id="ARBA00022692"/>
    </source>
</evidence>
<sequence length="396" mass="44037">MSDNNLPHISYGLDSSGRIAHIESGVTRSTISRLPSIEESLRRLRTNLRTGRQTNESNNEVPDAQALAIVSDEEPLPIALSESVNPVQPRDVTDGAASPNQPEIGVAAVNSEDDKRYCWVCFATDEDDATASWVKPCHCRGTTKWVHQGCIQRWVDEKQKGRAGAHVACPQCNTEYIIVYPRMGPLVVVLDSIDGIIFRICPFIAASIVAASIYWTAVTYGAVTVMQVVGHKDGLAMMERADPLVLLVGLPTIPIMLVLGKMLRWEDQALSLLRRHACKVPILRHFLPSSYSDDRAQSEDVPPMSDPVSTTRILCGALLLPSIASICGKIFFESIHSNFQRTLLGGIAFITIKGAFKIYHKQQQYVRQCQRRIMDYTENNVTLYRRQQNSETNQTS</sequence>
<protein>
    <recommendedName>
        <fullName evidence="8">E3 ubiquitin-protein ligase MARCHF5</fullName>
    </recommendedName>
    <alternativeName>
        <fullName evidence="10">Membrane-associated RING finger protein 5</fullName>
    </alternativeName>
    <alternativeName>
        <fullName evidence="9">Membrane-associated RING-CH protein V</fullName>
    </alternativeName>
    <alternativeName>
        <fullName evidence="11">RING-type E3 ubiquitin transferase MARCHF5</fullName>
    </alternativeName>
</protein>
<keyword evidence="3" id="KW-0479">Metal-binding</keyword>
<dbReference type="CDD" id="cd16701">
    <property type="entry name" value="RING_CH-C4HC3_MARCH5"/>
    <property type="match status" value="1"/>
</dbReference>
<feature type="transmembrane region" description="Helical" evidence="12">
    <location>
        <begin position="244"/>
        <end position="263"/>
    </location>
</feature>
<feature type="transmembrane region" description="Helical" evidence="12">
    <location>
        <begin position="203"/>
        <end position="223"/>
    </location>
</feature>
<dbReference type="Pfam" id="PF12906">
    <property type="entry name" value="RINGv"/>
    <property type="match status" value="1"/>
</dbReference>
<evidence type="ECO:0000256" key="4">
    <source>
        <dbReference type="ARBA" id="ARBA00022771"/>
    </source>
</evidence>
<dbReference type="Proteomes" id="UP001642520">
    <property type="component" value="Unassembled WGS sequence"/>
</dbReference>
<evidence type="ECO:0000256" key="6">
    <source>
        <dbReference type="ARBA" id="ARBA00022989"/>
    </source>
</evidence>
<dbReference type="InterPro" id="IPR013083">
    <property type="entry name" value="Znf_RING/FYVE/PHD"/>
</dbReference>
<dbReference type="SUPFAM" id="SSF57850">
    <property type="entry name" value="RING/U-box"/>
    <property type="match status" value="1"/>
</dbReference>
<keyword evidence="15" id="KW-1185">Reference proteome</keyword>
<name>A0ABP1NVF5_XYLVO</name>
<evidence type="ECO:0000256" key="1">
    <source>
        <dbReference type="ARBA" id="ARBA00004141"/>
    </source>
</evidence>
<comment type="subcellular location">
    <subcellularLocation>
        <location evidence="1">Membrane</location>
        <topology evidence="1">Multi-pass membrane protein</topology>
    </subcellularLocation>
</comment>
<gene>
    <name evidence="14" type="ORF">XYLVIOL_LOCUS6600</name>
</gene>
<comment type="caution">
    <text evidence="14">The sequence shown here is derived from an EMBL/GenBank/DDBJ whole genome shotgun (WGS) entry which is preliminary data.</text>
</comment>
<dbReference type="InterPro" id="IPR011016">
    <property type="entry name" value="Znf_RING-CH"/>
</dbReference>
<dbReference type="PANTHER" id="PTHR46283">
    <property type="entry name" value="E3 UBIQUITIN-PROTEIN LIGASE MARCH5"/>
    <property type="match status" value="1"/>
</dbReference>
<keyword evidence="7 12" id="KW-0472">Membrane</keyword>
<dbReference type="EMBL" id="CAXAJV020001293">
    <property type="protein sequence ID" value="CAL7944342.1"/>
    <property type="molecule type" value="Genomic_DNA"/>
</dbReference>